<evidence type="ECO:0000313" key="2">
    <source>
        <dbReference type="EMBL" id="CAH1969380.1"/>
    </source>
</evidence>
<evidence type="ECO:0000313" key="3">
    <source>
        <dbReference type="Proteomes" id="UP001152888"/>
    </source>
</evidence>
<evidence type="ECO:0000256" key="1">
    <source>
        <dbReference type="SAM" id="SignalP"/>
    </source>
</evidence>
<feature type="signal peptide" evidence="1">
    <location>
        <begin position="1"/>
        <end position="25"/>
    </location>
</feature>
<gene>
    <name evidence="2" type="ORF">ACAOBT_LOCUS8379</name>
</gene>
<reference evidence="2" key="1">
    <citation type="submission" date="2022-03" db="EMBL/GenBank/DDBJ databases">
        <authorList>
            <person name="Sayadi A."/>
        </authorList>
    </citation>
    <scope>NUCLEOTIDE SEQUENCE</scope>
</reference>
<comment type="caution">
    <text evidence="2">The sequence shown here is derived from an EMBL/GenBank/DDBJ whole genome shotgun (WGS) entry which is preliminary data.</text>
</comment>
<organism evidence="2 3">
    <name type="scientific">Acanthoscelides obtectus</name>
    <name type="common">Bean weevil</name>
    <name type="synonym">Bruchus obtectus</name>
    <dbReference type="NCBI Taxonomy" id="200917"/>
    <lineage>
        <taxon>Eukaryota</taxon>
        <taxon>Metazoa</taxon>
        <taxon>Ecdysozoa</taxon>
        <taxon>Arthropoda</taxon>
        <taxon>Hexapoda</taxon>
        <taxon>Insecta</taxon>
        <taxon>Pterygota</taxon>
        <taxon>Neoptera</taxon>
        <taxon>Endopterygota</taxon>
        <taxon>Coleoptera</taxon>
        <taxon>Polyphaga</taxon>
        <taxon>Cucujiformia</taxon>
        <taxon>Chrysomeloidea</taxon>
        <taxon>Chrysomelidae</taxon>
        <taxon>Bruchinae</taxon>
        <taxon>Bruchini</taxon>
        <taxon>Acanthoscelides</taxon>
    </lineage>
</organism>
<protein>
    <submittedName>
        <fullName evidence="2">Uncharacterized protein</fullName>
    </submittedName>
</protein>
<sequence>MAGFTLQLLVFFGLVCLSYQQSSHARYALQASDDYVDLDDIETIRANGRMDFGVTGAVVAEIIKNLKDAIKIEEIFDTSLNLFKKIPIIGIIANRIEFMLKTCKCFKTAINHFLDTVMCLNC</sequence>
<keyword evidence="3" id="KW-1185">Reference proteome</keyword>
<dbReference type="EMBL" id="CAKOFQ010006764">
    <property type="protein sequence ID" value="CAH1969380.1"/>
    <property type="molecule type" value="Genomic_DNA"/>
</dbReference>
<dbReference type="AlphaFoldDB" id="A0A9P0K8A8"/>
<proteinExistence type="predicted"/>
<keyword evidence="1" id="KW-0732">Signal</keyword>
<feature type="chain" id="PRO_5040401017" evidence="1">
    <location>
        <begin position="26"/>
        <end position="122"/>
    </location>
</feature>
<dbReference type="Proteomes" id="UP001152888">
    <property type="component" value="Unassembled WGS sequence"/>
</dbReference>
<name>A0A9P0K8A8_ACAOB</name>
<accession>A0A9P0K8A8</accession>